<keyword evidence="1" id="KW-0808">Transferase</keyword>
<dbReference type="Gene3D" id="3.40.50.2000">
    <property type="entry name" value="Glycogen Phosphorylase B"/>
    <property type="match status" value="2"/>
</dbReference>
<organism evidence="3 4">
    <name type="scientific">Acidovorax carolinensis</name>
    <dbReference type="NCBI Taxonomy" id="553814"/>
    <lineage>
        <taxon>Bacteria</taxon>
        <taxon>Pseudomonadati</taxon>
        <taxon>Pseudomonadota</taxon>
        <taxon>Betaproteobacteria</taxon>
        <taxon>Burkholderiales</taxon>
        <taxon>Comamonadaceae</taxon>
        <taxon>Acidovorax</taxon>
    </lineage>
</organism>
<dbReference type="GO" id="GO:0016757">
    <property type="term" value="F:glycosyltransferase activity"/>
    <property type="evidence" value="ECO:0007669"/>
    <property type="project" value="TreeGrafter"/>
</dbReference>
<proteinExistence type="predicted"/>
<dbReference type="PANTHER" id="PTHR46401">
    <property type="entry name" value="GLYCOSYLTRANSFERASE WBBK-RELATED"/>
    <property type="match status" value="1"/>
</dbReference>
<evidence type="ECO:0000313" key="3">
    <source>
        <dbReference type="EMBL" id="ART57970.1"/>
    </source>
</evidence>
<dbReference type="Proteomes" id="UP000194440">
    <property type="component" value="Chromosome"/>
</dbReference>
<reference evidence="3" key="1">
    <citation type="submission" date="2017-05" db="EMBL/GenBank/DDBJ databases">
        <title>Polyphasic characterization of four soil-derived phenanthrene-degrading Acidovorax strains and proposal of Acidovorax phenanthrenivorans sp. nov.</title>
        <authorList>
            <person name="Singleton D."/>
            <person name="Lee J."/>
            <person name="Dickey A.N."/>
            <person name="Stroud A."/>
            <person name="Scholl E.H."/>
            <person name="Wright F.A."/>
            <person name="Aitken M.D."/>
        </authorList>
    </citation>
    <scope>NUCLEOTIDE SEQUENCE</scope>
    <source>
        <strain evidence="3">P4</strain>
    </source>
</reference>
<evidence type="ECO:0000256" key="1">
    <source>
        <dbReference type="ARBA" id="ARBA00022679"/>
    </source>
</evidence>
<gene>
    <name evidence="3" type="ORF">CBP36_03040</name>
</gene>
<dbReference type="CDD" id="cd03801">
    <property type="entry name" value="GT4_PimA-like"/>
    <property type="match status" value="1"/>
</dbReference>
<dbReference type="OrthoDB" id="9816424at2"/>
<dbReference type="RefSeq" id="WP_086926529.1">
    <property type="nucleotide sequence ID" value="NZ_CP021362.1"/>
</dbReference>
<dbReference type="SUPFAM" id="SSF53756">
    <property type="entry name" value="UDP-Glycosyltransferase/glycogen phosphorylase"/>
    <property type="match status" value="1"/>
</dbReference>
<sequence>MKILHLCLSCFYIDGYAYQENQLISEHVSSGHDVQVLASTESFDKEGKLIYLQAGTYMGTDGAMVTRLPYRFNAIPSFARKLRSYEGLMDCLEHIKPEVIIFHGLCAWDLLTVAKYSHENASVKLHADSHEDFNNSARSFFSKWGLHYCIYRQVLRRCLPKIQSILCISTETMDFVHEMYGVPRDRLEYFPLGGQLFEDEKYFELRKSTREKMQWKNKDRVFLQSGKIDAAKRLDHTLEAFRRLKNPHAKLIIAGLLMPEVRDSLEPQLKSDPRITYLGWVTPEHLRQLLCGADVYVQPGSQSATMQMALCSRRPVILDDVPSHRALVTDNGILVNSKDQLASAFSRLCAMPMEELQGMSDRSEEVAVRWLDYRQQALRLLRPH</sequence>
<dbReference type="InterPro" id="IPR028098">
    <property type="entry name" value="Glyco_trans_4-like_N"/>
</dbReference>
<feature type="domain" description="Glycosyltransferase subfamily 4-like N-terminal" evidence="2">
    <location>
        <begin position="23"/>
        <end position="193"/>
    </location>
</feature>
<keyword evidence="4" id="KW-1185">Reference proteome</keyword>
<name>A0A240UAB2_9BURK</name>
<dbReference type="KEGG" id="acis:CBP35_15900"/>
<accession>A0A240UAB2</accession>
<dbReference type="AlphaFoldDB" id="A0A240UAB2"/>
<evidence type="ECO:0000259" key="2">
    <source>
        <dbReference type="Pfam" id="PF13439"/>
    </source>
</evidence>
<dbReference type="EMBL" id="CP021366">
    <property type="protein sequence ID" value="ART57970.1"/>
    <property type="molecule type" value="Genomic_DNA"/>
</dbReference>
<dbReference type="KEGG" id="acip:CBP36_03040"/>
<dbReference type="GO" id="GO:0009103">
    <property type="term" value="P:lipopolysaccharide biosynthetic process"/>
    <property type="evidence" value="ECO:0007669"/>
    <property type="project" value="TreeGrafter"/>
</dbReference>
<dbReference type="Pfam" id="PF13439">
    <property type="entry name" value="Glyco_transf_4"/>
    <property type="match status" value="1"/>
</dbReference>
<protein>
    <recommendedName>
        <fullName evidence="2">Glycosyltransferase subfamily 4-like N-terminal domain-containing protein</fullName>
    </recommendedName>
</protein>
<dbReference type="Pfam" id="PF13692">
    <property type="entry name" value="Glyco_trans_1_4"/>
    <property type="match status" value="1"/>
</dbReference>
<evidence type="ECO:0000313" key="4">
    <source>
        <dbReference type="Proteomes" id="UP000194440"/>
    </source>
</evidence>
<dbReference type="PANTHER" id="PTHR46401:SF2">
    <property type="entry name" value="GLYCOSYLTRANSFERASE WBBK-RELATED"/>
    <property type="match status" value="1"/>
</dbReference>